<dbReference type="EMBL" id="QEAQ01000032">
    <property type="protein sequence ID" value="TPX58779.1"/>
    <property type="molecule type" value="Genomic_DNA"/>
</dbReference>
<evidence type="ECO:0000313" key="9">
    <source>
        <dbReference type="Proteomes" id="UP000318582"/>
    </source>
</evidence>
<keyword evidence="5 6" id="KW-0472">Membrane</keyword>
<keyword evidence="2" id="KW-0813">Transport</keyword>
<dbReference type="PANTHER" id="PTHR43791">
    <property type="entry name" value="PERMEASE-RELATED"/>
    <property type="match status" value="1"/>
</dbReference>
<dbReference type="Pfam" id="PF07690">
    <property type="entry name" value="MFS_1"/>
    <property type="match status" value="1"/>
</dbReference>
<feature type="transmembrane region" description="Helical" evidence="6">
    <location>
        <begin position="330"/>
        <end position="347"/>
    </location>
</feature>
<evidence type="ECO:0000313" key="8">
    <source>
        <dbReference type="EMBL" id="TPX58779.1"/>
    </source>
</evidence>
<dbReference type="GO" id="GO:1905135">
    <property type="term" value="P:biotin import across plasma membrane"/>
    <property type="evidence" value="ECO:0007669"/>
    <property type="project" value="TreeGrafter"/>
</dbReference>
<organism evidence="8 9">
    <name type="scientific">Powellomyces hirtus</name>
    <dbReference type="NCBI Taxonomy" id="109895"/>
    <lineage>
        <taxon>Eukaryota</taxon>
        <taxon>Fungi</taxon>
        <taxon>Fungi incertae sedis</taxon>
        <taxon>Chytridiomycota</taxon>
        <taxon>Chytridiomycota incertae sedis</taxon>
        <taxon>Chytridiomycetes</taxon>
        <taxon>Spizellomycetales</taxon>
        <taxon>Powellomycetaceae</taxon>
        <taxon>Powellomyces</taxon>
    </lineage>
</organism>
<comment type="caution">
    <text evidence="8">The sequence shown here is derived from an EMBL/GenBank/DDBJ whole genome shotgun (WGS) entry which is preliminary data.</text>
</comment>
<dbReference type="FunFam" id="1.20.1250.20:FF:000018">
    <property type="entry name" value="MFS transporter permease"/>
    <property type="match status" value="1"/>
</dbReference>
<accession>A0A507E3V9</accession>
<dbReference type="GO" id="GO:1901604">
    <property type="term" value="F:dethiobiotin transmembrane transporter activity"/>
    <property type="evidence" value="ECO:0007669"/>
    <property type="project" value="TreeGrafter"/>
</dbReference>
<dbReference type="GO" id="GO:0015295">
    <property type="term" value="F:solute:proton symporter activity"/>
    <property type="evidence" value="ECO:0007669"/>
    <property type="project" value="TreeGrafter"/>
</dbReference>
<proteinExistence type="predicted"/>
<evidence type="ECO:0000259" key="7">
    <source>
        <dbReference type="PROSITE" id="PS50850"/>
    </source>
</evidence>
<protein>
    <recommendedName>
        <fullName evidence="7">Major facilitator superfamily (MFS) profile domain-containing protein</fullName>
    </recommendedName>
</protein>
<evidence type="ECO:0000256" key="3">
    <source>
        <dbReference type="ARBA" id="ARBA00022692"/>
    </source>
</evidence>
<feature type="transmembrane region" description="Helical" evidence="6">
    <location>
        <begin position="87"/>
        <end position="105"/>
    </location>
</feature>
<dbReference type="FunFam" id="1.20.1250.20:FF:000013">
    <property type="entry name" value="MFS general substrate transporter"/>
    <property type="match status" value="1"/>
</dbReference>
<feature type="transmembrane region" description="Helical" evidence="6">
    <location>
        <begin position="448"/>
        <end position="469"/>
    </location>
</feature>
<dbReference type="InterPro" id="IPR036259">
    <property type="entry name" value="MFS_trans_sf"/>
</dbReference>
<evidence type="ECO:0000256" key="1">
    <source>
        <dbReference type="ARBA" id="ARBA00004141"/>
    </source>
</evidence>
<dbReference type="InterPro" id="IPR011701">
    <property type="entry name" value="MFS"/>
</dbReference>
<evidence type="ECO:0000256" key="2">
    <source>
        <dbReference type="ARBA" id="ARBA00022448"/>
    </source>
</evidence>
<feature type="transmembrane region" description="Helical" evidence="6">
    <location>
        <begin position="416"/>
        <end position="436"/>
    </location>
</feature>
<reference evidence="8 9" key="1">
    <citation type="journal article" date="2019" name="Sci. Rep.">
        <title>Comparative genomics of chytrid fungi reveal insights into the obligate biotrophic and pathogenic lifestyle of Synchytrium endobioticum.</title>
        <authorList>
            <person name="van de Vossenberg B.T.L.H."/>
            <person name="Warris S."/>
            <person name="Nguyen H.D.T."/>
            <person name="van Gent-Pelzer M.P.E."/>
            <person name="Joly D.L."/>
            <person name="van de Geest H.C."/>
            <person name="Bonants P.J.M."/>
            <person name="Smith D.S."/>
            <person name="Levesque C.A."/>
            <person name="van der Lee T.A.J."/>
        </authorList>
    </citation>
    <scope>NUCLEOTIDE SEQUENCE [LARGE SCALE GENOMIC DNA]</scope>
    <source>
        <strain evidence="8 9">CBS 809.83</strain>
    </source>
</reference>
<dbReference type="SUPFAM" id="SSF103473">
    <property type="entry name" value="MFS general substrate transporter"/>
    <property type="match status" value="1"/>
</dbReference>
<keyword evidence="4 6" id="KW-1133">Transmembrane helix</keyword>
<feature type="transmembrane region" description="Helical" evidence="6">
    <location>
        <begin position="117"/>
        <end position="135"/>
    </location>
</feature>
<keyword evidence="3 6" id="KW-0812">Transmembrane</keyword>
<feature type="transmembrane region" description="Helical" evidence="6">
    <location>
        <begin position="291"/>
        <end position="318"/>
    </location>
</feature>
<feature type="transmembrane region" description="Helical" evidence="6">
    <location>
        <begin position="208"/>
        <end position="231"/>
    </location>
</feature>
<feature type="transmembrane region" description="Helical" evidence="6">
    <location>
        <begin position="382"/>
        <end position="404"/>
    </location>
</feature>
<sequence length="502" mass="55036">MADKKDAQIELHQHVHGASHLDSEGRLIYSEAERRLVRKLDIRLMPMIFIAYFLSIVDRSNVSFAKIANIEKNHHLQGTAGINDEQFSIALAAFFVGYIVFEIPSNLMMKKVPAPAWIARIMVSWGIVTTCQVLITKPWHFTLLRFLLGAMEAGFFPGVVYYLTFWYRKQEAAQRIAGFYVATTVSGVVGSAWAYGVQQIDGNGGYYGWQWLFLTSGIPTIVVGVLVFFALPATPDSLANDWMTKITRRPWLSDSERELASARLRVDGIARNEKKIEKAEFLAVFLDYKNWAFVVMYFGTVMAANALGLFLPTILFILGYKSLDATKMSIGPYAAGAVMTVAIAWLSDRTRQRAWPIVFTAALGCAGFAVLALTPFADKTGKYAGCVIATAGVFATIPIIFGWLSNNLKTSTGAATAIALVSSVGNLGSVVASYALYKTDKPAYKMSHTVNCVGMAVTCALAILLRLTYARLNRKDLAHAAGDTETVVDLTGAAHKPAKYVL</sequence>
<name>A0A507E3V9_9FUNG</name>
<dbReference type="GO" id="GO:0005886">
    <property type="term" value="C:plasma membrane"/>
    <property type="evidence" value="ECO:0007669"/>
    <property type="project" value="TreeGrafter"/>
</dbReference>
<dbReference type="InterPro" id="IPR020846">
    <property type="entry name" value="MFS_dom"/>
</dbReference>
<feature type="transmembrane region" description="Helical" evidence="6">
    <location>
        <begin position="40"/>
        <end position="57"/>
    </location>
</feature>
<dbReference type="PANTHER" id="PTHR43791:SF33">
    <property type="entry name" value="VITAMIN H TRANSPORTER 1"/>
    <property type="match status" value="1"/>
</dbReference>
<dbReference type="GO" id="GO:0015225">
    <property type="term" value="F:biotin transmembrane transporter activity"/>
    <property type="evidence" value="ECO:0007669"/>
    <property type="project" value="TreeGrafter"/>
</dbReference>
<comment type="subcellular location">
    <subcellularLocation>
        <location evidence="1">Membrane</location>
        <topology evidence="1">Multi-pass membrane protein</topology>
    </subcellularLocation>
</comment>
<feature type="transmembrane region" description="Helical" evidence="6">
    <location>
        <begin position="141"/>
        <end position="164"/>
    </location>
</feature>
<keyword evidence="9" id="KW-1185">Reference proteome</keyword>
<dbReference type="AlphaFoldDB" id="A0A507E3V9"/>
<evidence type="ECO:0000256" key="4">
    <source>
        <dbReference type="ARBA" id="ARBA00022989"/>
    </source>
</evidence>
<dbReference type="Proteomes" id="UP000318582">
    <property type="component" value="Unassembled WGS sequence"/>
</dbReference>
<dbReference type="Gene3D" id="1.20.1250.20">
    <property type="entry name" value="MFS general substrate transporter like domains"/>
    <property type="match status" value="2"/>
</dbReference>
<evidence type="ECO:0000256" key="5">
    <source>
        <dbReference type="ARBA" id="ARBA00023136"/>
    </source>
</evidence>
<feature type="transmembrane region" description="Helical" evidence="6">
    <location>
        <begin position="176"/>
        <end position="196"/>
    </location>
</feature>
<evidence type="ECO:0000256" key="6">
    <source>
        <dbReference type="SAM" id="Phobius"/>
    </source>
</evidence>
<gene>
    <name evidence="8" type="ORF">PhCBS80983_g02908</name>
</gene>
<feature type="transmembrane region" description="Helical" evidence="6">
    <location>
        <begin position="354"/>
        <end position="376"/>
    </location>
</feature>
<feature type="domain" description="Major facilitator superfamily (MFS) profile" evidence="7">
    <location>
        <begin position="44"/>
        <end position="474"/>
    </location>
</feature>
<dbReference type="PROSITE" id="PS50850">
    <property type="entry name" value="MFS"/>
    <property type="match status" value="1"/>
</dbReference>
<dbReference type="STRING" id="109895.A0A507E3V9"/>